<dbReference type="OrthoDB" id="9952163at2"/>
<dbReference type="RefSeq" id="WP_074295449.1">
    <property type="nucleotide sequence ID" value="NZ_FSRU01000001.1"/>
</dbReference>
<dbReference type="AlphaFoldDB" id="A0A1N6I8W9"/>
<gene>
    <name evidence="1" type="ORF">SAMN05444165_1930</name>
</gene>
<accession>A0A1N6I8W9</accession>
<evidence type="ECO:0008006" key="3">
    <source>
        <dbReference type="Google" id="ProtNLM"/>
    </source>
</evidence>
<reference evidence="1 2" key="1">
    <citation type="submission" date="2016-11" db="EMBL/GenBank/DDBJ databases">
        <authorList>
            <person name="Jaros S."/>
            <person name="Januszkiewicz K."/>
            <person name="Wedrychowicz H."/>
        </authorList>
    </citation>
    <scope>NUCLEOTIDE SEQUENCE [LARGE SCALE GENOMIC DNA]</scope>
    <source>
        <strain evidence="1 2">GAS95</strain>
    </source>
</reference>
<organism evidence="1 2">
    <name type="scientific">Paraburkholderia phenazinium</name>
    <dbReference type="NCBI Taxonomy" id="60549"/>
    <lineage>
        <taxon>Bacteria</taxon>
        <taxon>Pseudomonadati</taxon>
        <taxon>Pseudomonadota</taxon>
        <taxon>Betaproteobacteria</taxon>
        <taxon>Burkholderiales</taxon>
        <taxon>Burkholderiaceae</taxon>
        <taxon>Paraburkholderia</taxon>
    </lineage>
</organism>
<proteinExistence type="predicted"/>
<dbReference type="EMBL" id="FSRU01000001">
    <property type="protein sequence ID" value="SIO28405.1"/>
    <property type="molecule type" value="Genomic_DNA"/>
</dbReference>
<dbReference type="Proteomes" id="UP000185151">
    <property type="component" value="Unassembled WGS sequence"/>
</dbReference>
<protein>
    <recommendedName>
        <fullName evidence="3">Carbon-nitrogen hydrolase</fullName>
    </recommendedName>
</protein>
<sequence>MLLAVLQPEFHWFSDDPSAFIALVEQAVCRAEFDVLVLPTPSIACAREAETDTSTQIASYFKELSRRKHALIGFGIRTYIGREVSCAVHAAYDGRLYTSPVTSSKARMINDWRPCYVATESVRAGVFQDVAPDEGLLLADDHLQMFRLEDAQILMVSASHREARVEADSGPMDLRSSHRLNAYRMVARFAVREGVFSANHDYGGSTIVSPRGQVLVDGGTKPGCYVTEIPDILPFHS</sequence>
<evidence type="ECO:0000313" key="2">
    <source>
        <dbReference type="Proteomes" id="UP000185151"/>
    </source>
</evidence>
<evidence type="ECO:0000313" key="1">
    <source>
        <dbReference type="EMBL" id="SIO28405.1"/>
    </source>
</evidence>
<name>A0A1N6I8W9_9BURK</name>
<keyword evidence="2" id="KW-1185">Reference proteome</keyword>